<protein>
    <submittedName>
        <fullName evidence="4">Sortase</fullName>
    </submittedName>
</protein>
<dbReference type="CDD" id="cd05829">
    <property type="entry name" value="Sortase_F"/>
    <property type="match status" value="1"/>
</dbReference>
<evidence type="ECO:0000256" key="2">
    <source>
        <dbReference type="SAM" id="MobiDB-lite"/>
    </source>
</evidence>
<dbReference type="SUPFAM" id="SSF63817">
    <property type="entry name" value="Sortase"/>
    <property type="match status" value="1"/>
</dbReference>
<feature type="compositionally biased region" description="Low complexity" evidence="2">
    <location>
        <begin position="121"/>
        <end position="132"/>
    </location>
</feature>
<organism evidence="4 5">
    <name type="scientific">Nakamurella alba</name>
    <dbReference type="NCBI Taxonomy" id="2665158"/>
    <lineage>
        <taxon>Bacteria</taxon>
        <taxon>Bacillati</taxon>
        <taxon>Actinomycetota</taxon>
        <taxon>Actinomycetes</taxon>
        <taxon>Nakamurellales</taxon>
        <taxon>Nakamurellaceae</taxon>
        <taxon>Nakamurella</taxon>
    </lineage>
</organism>
<gene>
    <name evidence="4" type="ORF">GIS00_14740</name>
</gene>
<comment type="caution">
    <text evidence="4">The sequence shown here is derived from an EMBL/GenBank/DDBJ whole genome shotgun (WGS) entry which is preliminary data.</text>
</comment>
<dbReference type="EMBL" id="WLYK01000005">
    <property type="protein sequence ID" value="MTD15198.1"/>
    <property type="molecule type" value="Genomic_DNA"/>
</dbReference>
<keyword evidence="3" id="KW-0812">Transmembrane</keyword>
<keyword evidence="3" id="KW-0472">Membrane</keyword>
<sequence length="280" mass="27972">MTAGTHTSRRRAVLGLASGVCLIVAAALLYAFTRPEPAGMTVQDAGAAAAQALAGPSGNGTAGGVSSTRSAATGRDGSGGSSTSATRRPATTSPPAAPSATEPTTSPTRTPTTSPPPPTSAPSSAPATAPAPTRPVRLALPRLGIEAEVVPVGVRDDGEMEVPADVATVGWYRFGPLPGSSTGSAVLTGHVDSADQGPGAFAQLGAMEPGDLFQVTDADGTGRTFQVVARESWPKTEVPLDRIFDRSGEGRLVLITCGGAFADGAGSYLDNIAITAIPVR</sequence>
<evidence type="ECO:0000313" key="4">
    <source>
        <dbReference type="EMBL" id="MTD15198.1"/>
    </source>
</evidence>
<evidence type="ECO:0000313" key="5">
    <source>
        <dbReference type="Proteomes" id="UP000460221"/>
    </source>
</evidence>
<dbReference type="GO" id="GO:0016787">
    <property type="term" value="F:hydrolase activity"/>
    <property type="evidence" value="ECO:0007669"/>
    <property type="project" value="UniProtKB-KW"/>
</dbReference>
<evidence type="ECO:0000256" key="1">
    <source>
        <dbReference type="ARBA" id="ARBA00022801"/>
    </source>
</evidence>
<evidence type="ECO:0000256" key="3">
    <source>
        <dbReference type="SAM" id="Phobius"/>
    </source>
</evidence>
<feature type="transmembrane region" description="Helical" evidence="3">
    <location>
        <begin position="12"/>
        <end position="32"/>
    </location>
</feature>
<name>A0A7K1FM56_9ACTN</name>
<dbReference type="InterPro" id="IPR042001">
    <property type="entry name" value="Sortase_F"/>
</dbReference>
<dbReference type="Pfam" id="PF04203">
    <property type="entry name" value="Sortase"/>
    <property type="match status" value="1"/>
</dbReference>
<keyword evidence="5" id="KW-1185">Reference proteome</keyword>
<dbReference type="Gene3D" id="2.40.260.10">
    <property type="entry name" value="Sortase"/>
    <property type="match status" value="1"/>
</dbReference>
<accession>A0A7K1FM56</accession>
<dbReference type="AlphaFoldDB" id="A0A7K1FM56"/>
<dbReference type="InterPro" id="IPR005754">
    <property type="entry name" value="Sortase"/>
</dbReference>
<feature type="compositionally biased region" description="Low complexity" evidence="2">
    <location>
        <begin position="69"/>
        <end position="112"/>
    </location>
</feature>
<reference evidence="4 5" key="1">
    <citation type="submission" date="2019-11" db="EMBL/GenBank/DDBJ databases">
        <authorList>
            <person name="Jiang L.-Q."/>
        </authorList>
    </citation>
    <scope>NUCLEOTIDE SEQUENCE [LARGE SCALE GENOMIC DNA]</scope>
    <source>
        <strain evidence="4 5">YIM 132087</strain>
    </source>
</reference>
<proteinExistence type="predicted"/>
<keyword evidence="3" id="KW-1133">Transmembrane helix</keyword>
<feature type="region of interest" description="Disordered" evidence="2">
    <location>
        <begin position="56"/>
        <end position="132"/>
    </location>
</feature>
<dbReference type="InterPro" id="IPR023365">
    <property type="entry name" value="Sortase_dom-sf"/>
</dbReference>
<dbReference type="RefSeq" id="WP_154769151.1">
    <property type="nucleotide sequence ID" value="NZ_WLYK01000005.1"/>
</dbReference>
<keyword evidence="1" id="KW-0378">Hydrolase</keyword>
<dbReference type="Proteomes" id="UP000460221">
    <property type="component" value="Unassembled WGS sequence"/>
</dbReference>